<keyword evidence="2" id="KW-1185">Reference proteome</keyword>
<proteinExistence type="predicted"/>
<dbReference type="Pfam" id="PF17164">
    <property type="entry name" value="DUF5122"/>
    <property type="match status" value="4"/>
</dbReference>
<dbReference type="AlphaFoldDB" id="A0A1N6ILG9"/>
<sequence length="797" mass="88399">MKKYILLLFHSISFSLFSQQGIIESNFGLGEYNYVDNYLKEVPTSIDYTNNSLYIAGYSNAITNISNEGNGSALKFPSKDAFYYYATNSNGLLARKAVSIGNNGSRANAIKYYKDKVVLAGYSIDDSNKSIALVRLSASTASIDSETEFSIDGKVVTDFTSDDVANAIDIKDDKIIIGGRAGKKAVIVKYYFNNGRIDKDFNQKGFIFLELGQKSEIKNLNILSDNKILASGYTFDGVQEDFFAARFNPDGTLDSSFGNNGIKIIDFFGKNDRPNTMKVLSDGKILLAGFCDTNTNSKIDAAVVKLTSNGSLETSFNGTGKKVINFGTQEDVINYIHTNSLEDIIILGYKTSGNYKNSVVDSYDKNGGTASTQQNTVVNQSYYDDYLVAGYFNDNTKISPIGVGFCRENKALLLWGSFNNLVFNSSCGQEDNSQSDKKIRKIISQDDGKFYVLNPQGLYKYLPTGLLDKTFANNGFFNDIPVGDFDILENKQLAVVAYGSLIEESGKIQANYRYKKFENIYQHNTTSFKFNQNNKKLYASASVDFTNDSETTKPILYRYNADGSIDYSFAQNKGYIEVPSQYSVYSPDENKLYVGANSIATVYIDNSLHKLSIYLYDLEGQPISSFGNNGLFQKDYNPDYYEVFKKIVIDVSNNVYLISEKSTDFNYRILVEKILSNGTSDLSYGNNGVFGYGTQSPNDLKFSTIAVQPDNKLLIIGKSSEIHGFILRLNLNGTLDNSFGIKNNGVVSDYLDNNSIDFFEEITAINLTSDNKILVGGSNQEGAVATGMTNNKIKKFK</sequence>
<evidence type="ECO:0000313" key="2">
    <source>
        <dbReference type="Proteomes" id="UP000185207"/>
    </source>
</evidence>
<evidence type="ECO:0000313" key="1">
    <source>
        <dbReference type="EMBL" id="SIO32841.1"/>
    </source>
</evidence>
<accession>A0A1N6ILG9</accession>
<dbReference type="Gene3D" id="2.80.10.50">
    <property type="match status" value="2"/>
</dbReference>
<dbReference type="SUPFAM" id="SSF82171">
    <property type="entry name" value="DPP6 N-terminal domain-like"/>
    <property type="match status" value="1"/>
</dbReference>
<gene>
    <name evidence="1" type="ORF">SAMN05444409_2779</name>
</gene>
<name>A0A1N6ILG9_9FLAO</name>
<dbReference type="Proteomes" id="UP000185207">
    <property type="component" value="Unassembled WGS sequence"/>
</dbReference>
<protein>
    <submittedName>
        <fullName evidence="1">Delta-60 repeat domain-containing protein</fullName>
    </submittedName>
</protein>
<dbReference type="STRING" id="1416779.SAMN05444409_2779"/>
<dbReference type="OrthoDB" id="9805017at2"/>
<dbReference type="InterPro" id="IPR013431">
    <property type="entry name" value="Delta_60_rpt"/>
</dbReference>
<dbReference type="NCBIfam" id="TIGR02608">
    <property type="entry name" value="delta_60_rpt"/>
    <property type="match status" value="4"/>
</dbReference>
<dbReference type="EMBL" id="FSRK01000002">
    <property type="protein sequence ID" value="SIO32841.1"/>
    <property type="molecule type" value="Genomic_DNA"/>
</dbReference>
<dbReference type="SUPFAM" id="SSF101898">
    <property type="entry name" value="NHL repeat"/>
    <property type="match status" value="1"/>
</dbReference>
<organism evidence="1 2">
    <name type="scientific">Epilithonimonas zeae</name>
    <dbReference type="NCBI Taxonomy" id="1416779"/>
    <lineage>
        <taxon>Bacteria</taxon>
        <taxon>Pseudomonadati</taxon>
        <taxon>Bacteroidota</taxon>
        <taxon>Flavobacteriia</taxon>
        <taxon>Flavobacteriales</taxon>
        <taxon>Weeksellaceae</taxon>
        <taxon>Chryseobacterium group</taxon>
        <taxon>Epilithonimonas</taxon>
    </lineage>
</organism>
<reference evidence="2" key="1">
    <citation type="submission" date="2016-11" db="EMBL/GenBank/DDBJ databases">
        <authorList>
            <person name="Varghese N."/>
            <person name="Submissions S."/>
        </authorList>
    </citation>
    <scope>NUCLEOTIDE SEQUENCE [LARGE SCALE GENOMIC DNA]</scope>
    <source>
        <strain evidence="2">DSM 27623</strain>
    </source>
</reference>
<dbReference type="RefSeq" id="WP_083600784.1">
    <property type="nucleotide sequence ID" value="NZ_FSRK01000002.1"/>
</dbReference>